<gene>
    <name evidence="2" type="ORF">A2024_06455</name>
</gene>
<organism evidence="2 3">
    <name type="scientific">Candidatus Edwardsbacteria bacterium GWF2_54_11</name>
    <dbReference type="NCBI Taxonomy" id="1817851"/>
    <lineage>
        <taxon>Bacteria</taxon>
        <taxon>Candidatus Edwardsiibacteriota</taxon>
    </lineage>
</organism>
<dbReference type="InterPro" id="IPR033932">
    <property type="entry name" value="YtcJ-like"/>
</dbReference>
<dbReference type="Gene3D" id="2.30.40.10">
    <property type="entry name" value="Urease, subunit C, domain 1"/>
    <property type="match status" value="1"/>
</dbReference>
<accession>A0A1F5RG46</accession>
<dbReference type="InterPro" id="IPR032466">
    <property type="entry name" value="Metal_Hydrolase"/>
</dbReference>
<proteinExistence type="predicted"/>
<dbReference type="PANTHER" id="PTHR22642">
    <property type="entry name" value="IMIDAZOLONEPROPIONASE"/>
    <property type="match status" value="1"/>
</dbReference>
<dbReference type="Pfam" id="PF07969">
    <property type="entry name" value="Amidohydro_3"/>
    <property type="match status" value="1"/>
</dbReference>
<dbReference type="PANTHER" id="PTHR22642:SF2">
    <property type="entry name" value="PROTEIN LONG AFTER FAR-RED 3"/>
    <property type="match status" value="1"/>
</dbReference>
<dbReference type="InterPro" id="IPR011059">
    <property type="entry name" value="Metal-dep_hydrolase_composite"/>
</dbReference>
<comment type="caution">
    <text evidence="2">The sequence shown here is derived from an EMBL/GenBank/DDBJ whole genome shotgun (WGS) entry which is preliminary data.</text>
</comment>
<protein>
    <recommendedName>
        <fullName evidence="1">Amidohydrolase 3 domain-containing protein</fullName>
    </recommendedName>
</protein>
<dbReference type="InterPro" id="IPR013108">
    <property type="entry name" value="Amidohydro_3"/>
</dbReference>
<evidence type="ECO:0000259" key="1">
    <source>
        <dbReference type="Pfam" id="PF07969"/>
    </source>
</evidence>
<dbReference type="Gene3D" id="3.20.20.140">
    <property type="entry name" value="Metal-dependent hydrolases"/>
    <property type="match status" value="1"/>
</dbReference>
<dbReference type="SUPFAM" id="SSF51556">
    <property type="entry name" value="Metallo-dependent hydrolases"/>
    <property type="match status" value="1"/>
</dbReference>
<dbReference type="EMBL" id="MFFM01000017">
    <property type="protein sequence ID" value="OGF13477.1"/>
    <property type="molecule type" value="Genomic_DNA"/>
</dbReference>
<name>A0A1F5RG46_9BACT</name>
<dbReference type="Proteomes" id="UP000177230">
    <property type="component" value="Unassembled WGS sequence"/>
</dbReference>
<dbReference type="Gene3D" id="3.10.310.70">
    <property type="match status" value="1"/>
</dbReference>
<reference evidence="2 3" key="1">
    <citation type="journal article" date="2016" name="Nat. Commun.">
        <title>Thousands of microbial genomes shed light on interconnected biogeochemical processes in an aquifer system.</title>
        <authorList>
            <person name="Anantharaman K."/>
            <person name="Brown C.T."/>
            <person name="Hug L.A."/>
            <person name="Sharon I."/>
            <person name="Castelle C.J."/>
            <person name="Probst A.J."/>
            <person name="Thomas B.C."/>
            <person name="Singh A."/>
            <person name="Wilkins M.J."/>
            <person name="Karaoz U."/>
            <person name="Brodie E.L."/>
            <person name="Williams K.H."/>
            <person name="Hubbard S.S."/>
            <person name="Banfield J.F."/>
        </authorList>
    </citation>
    <scope>NUCLEOTIDE SEQUENCE [LARGE SCALE GENOMIC DNA]</scope>
</reference>
<dbReference type="CDD" id="cd01300">
    <property type="entry name" value="YtcJ_like"/>
    <property type="match status" value="1"/>
</dbReference>
<sequence>MKNSITVIINADIYTMKGRQRAKALACDAGGGTILDVGGNSQILGRYKALKPEVIDLKGKVVLPGFTDCHTHFCNYCLLASRPDLDGIRFIKECLQAVARYVTGKAPGQWVLGGGWNKNLWSDGRLPAAQDLDTVSINNPVMLWSKDWHTIWLNSAAMVALDIHSQTPEVPGGTIERDARGRPSGILREEAANHYYRLAPKASIEEYSQAVIQGQKRFAQMGLSGFHTMEGVEEFNVLQSLSIQNKLFLRGTLYHNIKALDGLASAGIKSGFGGRNLKIGGVKLFVDGSLGSQTALMLEPYRNSASLGMNTMPPGELLALISRASQNGLACAIHAIGDAANRLALDTFQKAKDLNKDLRHRIEHCQLVHPEDIARFKELGIIASVQPIHCPSDLDIIEKYWGERGAYAYPFGDLSRKKARVVFGSDCPIETPDPFRAIQAAVARQRIPPDRPPFHPEQKMSVWNCIKAYTADAAYASGDEGWKGTLEPGKAADFICLSEDIFQANPEEIHKIKVERTFIGGREI</sequence>
<dbReference type="SUPFAM" id="SSF51338">
    <property type="entry name" value="Composite domain of metallo-dependent hydrolases"/>
    <property type="match status" value="1"/>
</dbReference>
<evidence type="ECO:0000313" key="2">
    <source>
        <dbReference type="EMBL" id="OGF13477.1"/>
    </source>
</evidence>
<feature type="domain" description="Amidohydrolase 3" evidence="1">
    <location>
        <begin position="53"/>
        <end position="523"/>
    </location>
</feature>
<evidence type="ECO:0000313" key="3">
    <source>
        <dbReference type="Proteomes" id="UP000177230"/>
    </source>
</evidence>
<dbReference type="AlphaFoldDB" id="A0A1F5RG46"/>
<dbReference type="GO" id="GO:0016810">
    <property type="term" value="F:hydrolase activity, acting on carbon-nitrogen (but not peptide) bonds"/>
    <property type="evidence" value="ECO:0007669"/>
    <property type="project" value="InterPro"/>
</dbReference>